<dbReference type="STRING" id="710421.Mycch_1302"/>
<evidence type="ECO:0000256" key="2">
    <source>
        <dbReference type="ARBA" id="ARBA00022475"/>
    </source>
</evidence>
<keyword evidence="5 6" id="KW-0472">Membrane</keyword>
<feature type="transmembrane region" description="Helical" evidence="6">
    <location>
        <begin position="411"/>
        <end position="436"/>
    </location>
</feature>
<dbReference type="PATRIC" id="fig|710421.3.peg.1306"/>
<organism evidence="7 8">
    <name type="scientific">Mycolicibacterium chubuense (strain NBB4)</name>
    <name type="common">Mycobacterium chubuense</name>
    <dbReference type="NCBI Taxonomy" id="710421"/>
    <lineage>
        <taxon>Bacteria</taxon>
        <taxon>Bacillati</taxon>
        <taxon>Actinomycetota</taxon>
        <taxon>Actinomycetes</taxon>
        <taxon>Mycobacteriales</taxon>
        <taxon>Mycobacteriaceae</taxon>
        <taxon>Mycolicibacterium</taxon>
    </lineage>
</organism>
<evidence type="ECO:0000256" key="5">
    <source>
        <dbReference type="ARBA" id="ARBA00023136"/>
    </source>
</evidence>
<reference evidence="7 8" key="1">
    <citation type="submission" date="2012-06" db="EMBL/GenBank/DDBJ databases">
        <title>Complete sequence of chromosome of Mycobacterium chubuense NBB4.</title>
        <authorList>
            <consortium name="US DOE Joint Genome Institute"/>
            <person name="Lucas S."/>
            <person name="Han J."/>
            <person name="Lapidus A."/>
            <person name="Cheng J.-F."/>
            <person name="Goodwin L."/>
            <person name="Pitluck S."/>
            <person name="Peters L."/>
            <person name="Mikhailova N."/>
            <person name="Teshima H."/>
            <person name="Detter J.C."/>
            <person name="Han C."/>
            <person name="Tapia R."/>
            <person name="Land M."/>
            <person name="Hauser L."/>
            <person name="Kyrpides N."/>
            <person name="Ivanova N."/>
            <person name="Pagani I."/>
            <person name="Mattes T."/>
            <person name="Holmes A."/>
            <person name="Rutledge P."/>
            <person name="Paulsen I."/>
            <person name="Coleman N."/>
            <person name="Woyke T."/>
        </authorList>
    </citation>
    <scope>NUCLEOTIDE SEQUENCE [LARGE SCALE GENOMIC DNA]</scope>
    <source>
        <strain evidence="7 8">NBB4</strain>
    </source>
</reference>
<keyword evidence="3 6" id="KW-0812">Transmembrane</keyword>
<evidence type="ECO:0000313" key="8">
    <source>
        <dbReference type="Proteomes" id="UP000006057"/>
    </source>
</evidence>
<protein>
    <submittedName>
        <fullName evidence="7">Membrane protein involved in the export of O-antigen and teichoic acid</fullName>
    </submittedName>
</protein>
<keyword evidence="2" id="KW-1003">Cell membrane</keyword>
<evidence type="ECO:0000256" key="6">
    <source>
        <dbReference type="SAM" id="Phobius"/>
    </source>
</evidence>
<evidence type="ECO:0000256" key="3">
    <source>
        <dbReference type="ARBA" id="ARBA00022692"/>
    </source>
</evidence>
<dbReference type="Proteomes" id="UP000006057">
    <property type="component" value="Chromosome"/>
</dbReference>
<dbReference type="InterPro" id="IPR050833">
    <property type="entry name" value="Poly_Biosynth_Transport"/>
</dbReference>
<feature type="transmembrane region" description="Helical" evidence="6">
    <location>
        <begin position="352"/>
        <end position="372"/>
    </location>
</feature>
<feature type="transmembrane region" description="Helical" evidence="6">
    <location>
        <begin position="165"/>
        <end position="186"/>
    </location>
</feature>
<dbReference type="AlphaFoldDB" id="I4BFP7"/>
<evidence type="ECO:0000256" key="4">
    <source>
        <dbReference type="ARBA" id="ARBA00022989"/>
    </source>
</evidence>
<feature type="transmembrane region" description="Helical" evidence="6">
    <location>
        <begin position="317"/>
        <end position="340"/>
    </location>
</feature>
<dbReference type="PANTHER" id="PTHR30250:SF26">
    <property type="entry name" value="PSMA PROTEIN"/>
    <property type="match status" value="1"/>
</dbReference>
<dbReference type="GO" id="GO:0005886">
    <property type="term" value="C:plasma membrane"/>
    <property type="evidence" value="ECO:0007669"/>
    <property type="project" value="UniProtKB-SubCell"/>
</dbReference>
<feature type="transmembrane region" description="Helical" evidence="6">
    <location>
        <begin position="102"/>
        <end position="120"/>
    </location>
</feature>
<accession>I4BFP7</accession>
<proteinExistence type="predicted"/>
<name>I4BFP7_MYCCN</name>
<sequence length="480" mass="50725">MLTALVVVPFILSAVTAAQYGLWLVLVSAASLLYYSDFGVGTAIVHFASRVRGGGESRTPSDLLSAGILWNTLAAIVVVPLYVLMAGIYVAHHAPAADLSPGVSAALIGLGALTVAVLIIRPFNSALAGAGFLPIEQRFQGIATVVRLVGTLLVCWLAPSLVLIAVVETLALLLPSVLCCITIVRLRQHRVRWSRTTISTMRYMMRYSLRAFASSLIDAALLQGGTLATGILLAPADATYFSIAYRIFSSVRQLLYWITEPLRPALSRLYAVNKVEGDRVLQAMSRTMLAGATVGCLILILAGPGLIRLWVGGEVPVTSIAAASALLLAGLILNSIHIPFAAAAYAAGKPAAFLLTQLMWLCAFLALVKPLSANFGTVGVAAAFAMPLLIVEPLCLFIAKRTLDVSIRQWLWADVLPVAYLVLPGTAASATYFLFIHGEMTGLRSIGAAGVFIAGVAAAAIVRPAMMPTAGLRTIFQTEL</sequence>
<dbReference type="EMBL" id="CP003053">
    <property type="protein sequence ID" value="AFM16104.1"/>
    <property type="molecule type" value="Genomic_DNA"/>
</dbReference>
<feature type="transmembrane region" description="Helical" evidence="6">
    <location>
        <begin position="442"/>
        <end position="462"/>
    </location>
</feature>
<keyword evidence="8" id="KW-1185">Reference proteome</keyword>
<dbReference type="KEGG" id="mcb:Mycch_1302"/>
<feature type="transmembrane region" description="Helical" evidence="6">
    <location>
        <begin position="68"/>
        <end position="90"/>
    </location>
</feature>
<evidence type="ECO:0000256" key="1">
    <source>
        <dbReference type="ARBA" id="ARBA00004651"/>
    </source>
</evidence>
<dbReference type="PANTHER" id="PTHR30250">
    <property type="entry name" value="PST FAMILY PREDICTED COLANIC ACID TRANSPORTER"/>
    <property type="match status" value="1"/>
</dbReference>
<keyword evidence="4 6" id="KW-1133">Transmembrane helix</keyword>
<feature type="transmembrane region" description="Helical" evidence="6">
    <location>
        <begin position="289"/>
        <end position="311"/>
    </location>
</feature>
<dbReference type="HOGENOM" id="CLU_568384_0_0_11"/>
<evidence type="ECO:0000313" key="7">
    <source>
        <dbReference type="EMBL" id="AFM16104.1"/>
    </source>
</evidence>
<feature type="transmembrane region" description="Helical" evidence="6">
    <location>
        <begin position="378"/>
        <end position="399"/>
    </location>
</feature>
<gene>
    <name evidence="7" type="ordered locus">Mycch_1302</name>
</gene>
<dbReference type="eggNOG" id="COG2244">
    <property type="taxonomic scope" value="Bacteria"/>
</dbReference>
<comment type="subcellular location">
    <subcellularLocation>
        <location evidence="1">Cell membrane</location>
        <topology evidence="1">Multi-pass membrane protein</topology>
    </subcellularLocation>
</comment>